<dbReference type="EMBL" id="CP012029">
    <property type="protein sequence ID" value="ALO28013.1"/>
    <property type="molecule type" value="Genomic_DNA"/>
</dbReference>
<evidence type="ECO:0000313" key="2">
    <source>
        <dbReference type="Proteomes" id="UP000058857"/>
    </source>
</evidence>
<protein>
    <submittedName>
        <fullName evidence="1">Uncharacterized protein</fullName>
    </submittedName>
</protein>
<name>A0A0S2IWY4_LEPBO</name>
<gene>
    <name evidence="1" type="ORF">LBBP_03852</name>
</gene>
<sequence>MILESTESVRPVKETRSYLKNTLFFLKAPISITLRYF</sequence>
<dbReference type="Proteomes" id="UP000058857">
    <property type="component" value="Chromosome 1"/>
</dbReference>
<accession>A0A0S2IWY4</accession>
<dbReference type="PATRIC" id="fig|280505.15.peg.3754"/>
<evidence type="ECO:0000313" key="1">
    <source>
        <dbReference type="EMBL" id="ALO28013.1"/>
    </source>
</evidence>
<organism evidence="1">
    <name type="scientific">Leptospira borgpetersenii serovar Ballum</name>
    <dbReference type="NCBI Taxonomy" id="280505"/>
    <lineage>
        <taxon>Bacteria</taxon>
        <taxon>Pseudomonadati</taxon>
        <taxon>Spirochaetota</taxon>
        <taxon>Spirochaetia</taxon>
        <taxon>Leptospirales</taxon>
        <taxon>Leptospiraceae</taxon>
        <taxon>Leptospira</taxon>
    </lineage>
</organism>
<proteinExistence type="predicted"/>
<reference evidence="1 2" key="1">
    <citation type="journal article" date="2015" name="PLoS Negl. Trop. Dis.">
        <title>Distribution of Plasmids in Distinct Leptospira Pathogenic Species.</title>
        <authorList>
            <person name="Wang Y."/>
            <person name="Zhuang X."/>
            <person name="Zhong Y."/>
            <person name="Zhang C."/>
            <person name="Zhang Y."/>
            <person name="Zeng L."/>
            <person name="Zhu Y."/>
            <person name="He P."/>
            <person name="Dong K."/>
            <person name="Pal U."/>
            <person name="Guo X."/>
            <person name="Qin J."/>
        </authorList>
    </citation>
    <scope>NUCLEOTIDE SEQUENCE [LARGE SCALE GENOMIC DNA]</scope>
    <source>
        <strain evidence="1 2">56604</strain>
    </source>
</reference>
<dbReference type="AlphaFoldDB" id="A0A0S2IWY4"/>